<dbReference type="EMBL" id="BAABRU010000016">
    <property type="protein sequence ID" value="GAA5530224.1"/>
    <property type="molecule type" value="Genomic_DNA"/>
</dbReference>
<reference evidence="1 2" key="1">
    <citation type="submission" date="2024-02" db="EMBL/GenBank/DDBJ databases">
        <title>Herpetosiphon gulosus NBRC 112829.</title>
        <authorList>
            <person name="Ichikawa N."/>
            <person name="Katano-Makiyama Y."/>
            <person name="Hidaka K."/>
        </authorList>
    </citation>
    <scope>NUCLEOTIDE SEQUENCE [LARGE SCALE GENOMIC DNA]</scope>
    <source>
        <strain evidence="1 2">NBRC 112829</strain>
    </source>
</reference>
<gene>
    <name evidence="1" type="ORF">Hgul01_04042</name>
</gene>
<protein>
    <submittedName>
        <fullName evidence="1">Uncharacterized protein</fullName>
    </submittedName>
</protein>
<evidence type="ECO:0000313" key="1">
    <source>
        <dbReference type="EMBL" id="GAA5530224.1"/>
    </source>
</evidence>
<dbReference type="Proteomes" id="UP001428290">
    <property type="component" value="Unassembled WGS sequence"/>
</dbReference>
<dbReference type="RefSeq" id="WP_345723820.1">
    <property type="nucleotide sequence ID" value="NZ_BAABRU010000016.1"/>
</dbReference>
<comment type="caution">
    <text evidence="1">The sequence shown here is derived from an EMBL/GenBank/DDBJ whole genome shotgun (WGS) entry which is preliminary data.</text>
</comment>
<organism evidence="1 2">
    <name type="scientific">Herpetosiphon gulosus</name>
    <dbReference type="NCBI Taxonomy" id="1973496"/>
    <lineage>
        <taxon>Bacteria</taxon>
        <taxon>Bacillati</taxon>
        <taxon>Chloroflexota</taxon>
        <taxon>Chloroflexia</taxon>
        <taxon>Herpetosiphonales</taxon>
        <taxon>Herpetosiphonaceae</taxon>
        <taxon>Herpetosiphon</taxon>
    </lineage>
</organism>
<proteinExistence type="predicted"/>
<accession>A0ABP9X4F0</accession>
<evidence type="ECO:0000313" key="2">
    <source>
        <dbReference type="Proteomes" id="UP001428290"/>
    </source>
</evidence>
<name>A0ABP9X4F0_9CHLR</name>
<keyword evidence="2" id="KW-1185">Reference proteome</keyword>
<sequence>MAQRSTQPPRKLYLWIMFILGLGLTSASARTASFSAIDPPFTISYQGSLVDGLNQPVSGATPMVFKLYSGPTSGTPLWTETRSGNNAVAVNQGLFHVLLGSLSPLDVQLATQTLWLGISVNGDAEMTPRSQLGGVHFAQVAANVPNQSISSEKQTIQTLQATDLQAIRIRGAVPSQLLSEFIFEDVPAGDISINATLVGRLEEGLGDGSLSLKVNNALIDYRPSHVITQDFTQVTLIGSVDNFAGGTLTIQMSASTEQTNAQVLYGIDNDPRFQRKVVLTVGQ</sequence>